<dbReference type="CDD" id="cd10747">
    <property type="entry name" value="DnaJ_C"/>
    <property type="match status" value="1"/>
</dbReference>
<dbReference type="InterPro" id="IPR008971">
    <property type="entry name" value="HSP40/DnaJ_pept-bd"/>
</dbReference>
<dbReference type="CDD" id="cd06257">
    <property type="entry name" value="DnaJ"/>
    <property type="match status" value="1"/>
</dbReference>
<dbReference type="Proteomes" id="UP000041254">
    <property type="component" value="Unassembled WGS sequence"/>
</dbReference>
<accession>A0A0G4EM71</accession>
<dbReference type="SMART" id="SM00271">
    <property type="entry name" value="DnaJ"/>
    <property type="match status" value="1"/>
</dbReference>
<reference evidence="3 4" key="1">
    <citation type="submission" date="2014-11" db="EMBL/GenBank/DDBJ databases">
        <authorList>
            <person name="Zhu J."/>
            <person name="Qi W."/>
            <person name="Song R."/>
        </authorList>
    </citation>
    <scope>NUCLEOTIDE SEQUENCE [LARGE SCALE GENOMIC DNA]</scope>
</reference>
<dbReference type="GO" id="GO:0051082">
    <property type="term" value="F:unfolded protein binding"/>
    <property type="evidence" value="ECO:0007669"/>
    <property type="project" value="InterPro"/>
</dbReference>
<dbReference type="STRING" id="1169540.A0A0G4EM71"/>
<dbReference type="InterPro" id="IPR018253">
    <property type="entry name" value="DnaJ_domain_CS"/>
</dbReference>
<keyword evidence="1" id="KW-0143">Chaperone</keyword>
<dbReference type="PRINTS" id="PR00625">
    <property type="entry name" value="JDOMAIN"/>
</dbReference>
<dbReference type="PANTHER" id="PTHR24078">
    <property type="entry name" value="DNAJ HOMOLOG SUBFAMILY C MEMBER"/>
    <property type="match status" value="1"/>
</dbReference>
<dbReference type="Pfam" id="PF01556">
    <property type="entry name" value="DnaJ_C"/>
    <property type="match status" value="1"/>
</dbReference>
<keyword evidence="4" id="KW-1185">Reference proteome</keyword>
<evidence type="ECO:0000259" key="2">
    <source>
        <dbReference type="PROSITE" id="PS50076"/>
    </source>
</evidence>
<dbReference type="InterPro" id="IPR002939">
    <property type="entry name" value="DnaJ_C"/>
</dbReference>
<dbReference type="OrthoDB" id="550424at2759"/>
<dbReference type="InterPro" id="IPR036869">
    <property type="entry name" value="J_dom_sf"/>
</dbReference>
<dbReference type="OMA" id="QKNGNVK"/>
<dbReference type="InParanoid" id="A0A0G4EM71"/>
<dbReference type="InterPro" id="IPR051339">
    <property type="entry name" value="DnaJ_subfamily_B"/>
</dbReference>
<dbReference type="PROSITE" id="PS50076">
    <property type="entry name" value="DNAJ_2"/>
    <property type="match status" value="1"/>
</dbReference>
<evidence type="ECO:0000313" key="3">
    <source>
        <dbReference type="EMBL" id="CEL98259.1"/>
    </source>
</evidence>
<gene>
    <name evidence="3" type="ORF">Vbra_5196</name>
</gene>
<dbReference type="PANTHER" id="PTHR24078:SF553">
    <property type="entry name" value="DNAJ HOMOLOG SUBFAMILY B MEMBER 5"/>
    <property type="match status" value="1"/>
</dbReference>
<dbReference type="SUPFAM" id="SSF46565">
    <property type="entry name" value="Chaperone J-domain"/>
    <property type="match status" value="1"/>
</dbReference>
<dbReference type="VEuPathDB" id="CryptoDB:Vbra_5196"/>
<feature type="domain" description="J" evidence="2">
    <location>
        <begin position="7"/>
        <end position="74"/>
    </location>
</feature>
<dbReference type="SUPFAM" id="SSF49493">
    <property type="entry name" value="HSP40/DnaJ peptide-binding domain"/>
    <property type="match status" value="2"/>
</dbReference>
<organism evidence="3 4">
    <name type="scientific">Vitrella brassicaformis (strain CCMP3155)</name>
    <dbReference type="NCBI Taxonomy" id="1169540"/>
    <lineage>
        <taxon>Eukaryota</taxon>
        <taxon>Sar</taxon>
        <taxon>Alveolata</taxon>
        <taxon>Colpodellida</taxon>
        <taxon>Vitrellaceae</taxon>
        <taxon>Vitrella</taxon>
    </lineage>
</organism>
<proteinExistence type="predicted"/>
<dbReference type="FunFam" id="1.10.287.110:FF:000106">
    <property type="entry name" value="Putative heat shock protein-like protein"/>
    <property type="match status" value="1"/>
</dbReference>
<dbReference type="PhylomeDB" id="A0A0G4EM71"/>
<dbReference type="Pfam" id="PF00226">
    <property type="entry name" value="DnaJ"/>
    <property type="match status" value="1"/>
</dbReference>
<sequence>MGGANKDYYFILGLQRSTAKDEDIKRAYRQLALKWHPAKYTDRIEVAEHHFAEVAEAYEVLSDPKKRAIYDQFGETGLKNGVVDQTGGFLGGYQFTTGAMQVFQQFMGKESPFGAPAAELEEAFTWSSLHGKQSNKCDPLHERLVCTLEELYCGSAKKVQVQRRRLSADKRTTFLETKSYVIRVQPGWCDGTTLTMAGEGNEEHPNMLAGDLVFTVETAPHPHFTRQGLDLKHVASISLVQALSGHVVHVPHQNGTTLSVAVPEVVSPDSVKRLKGEGLPNPEKPEEKGDIVLTWDIRFPPAVRTDQRKALARIFPEGPRARQLV</sequence>
<dbReference type="GO" id="GO:0051087">
    <property type="term" value="F:protein-folding chaperone binding"/>
    <property type="evidence" value="ECO:0007669"/>
    <property type="project" value="TreeGrafter"/>
</dbReference>
<dbReference type="PROSITE" id="PS00636">
    <property type="entry name" value="DNAJ_1"/>
    <property type="match status" value="1"/>
</dbReference>
<dbReference type="FunFam" id="2.60.260.20:FF:000013">
    <property type="entry name" value="DnaJ subfamily B member 11"/>
    <property type="match status" value="1"/>
</dbReference>
<protein>
    <recommendedName>
        <fullName evidence="2">J domain-containing protein</fullName>
    </recommendedName>
</protein>
<dbReference type="AlphaFoldDB" id="A0A0G4EM71"/>
<dbReference type="GO" id="GO:0006457">
    <property type="term" value="P:protein folding"/>
    <property type="evidence" value="ECO:0007669"/>
    <property type="project" value="InterPro"/>
</dbReference>
<name>A0A0G4EM71_VITBC</name>
<dbReference type="Gene3D" id="1.10.287.110">
    <property type="entry name" value="DnaJ domain"/>
    <property type="match status" value="1"/>
</dbReference>
<dbReference type="EMBL" id="CDMY01000266">
    <property type="protein sequence ID" value="CEL98259.1"/>
    <property type="molecule type" value="Genomic_DNA"/>
</dbReference>
<evidence type="ECO:0000313" key="4">
    <source>
        <dbReference type="Proteomes" id="UP000041254"/>
    </source>
</evidence>
<dbReference type="InterPro" id="IPR001623">
    <property type="entry name" value="DnaJ_domain"/>
</dbReference>
<dbReference type="Gene3D" id="2.60.260.20">
    <property type="entry name" value="Urease metallochaperone UreE, N-terminal domain"/>
    <property type="match status" value="2"/>
</dbReference>
<evidence type="ECO:0000256" key="1">
    <source>
        <dbReference type="ARBA" id="ARBA00023186"/>
    </source>
</evidence>
<dbReference type="GO" id="GO:0005829">
    <property type="term" value="C:cytosol"/>
    <property type="evidence" value="ECO:0007669"/>
    <property type="project" value="TreeGrafter"/>
</dbReference>